<feature type="transmembrane region" description="Helical" evidence="2">
    <location>
        <begin position="34"/>
        <end position="57"/>
    </location>
</feature>
<evidence type="ECO:0000256" key="2">
    <source>
        <dbReference type="SAM" id="Phobius"/>
    </source>
</evidence>
<dbReference type="PANTHER" id="PTHR35680:SF1">
    <property type="entry name" value="NFAT ACTIVATION MOLECULE 1"/>
    <property type="match status" value="1"/>
</dbReference>
<organism evidence="3 4">
    <name type="scientific">Synaphobranchus kaupii</name>
    <name type="common">Kaup's arrowtooth eel</name>
    <dbReference type="NCBI Taxonomy" id="118154"/>
    <lineage>
        <taxon>Eukaryota</taxon>
        <taxon>Metazoa</taxon>
        <taxon>Chordata</taxon>
        <taxon>Craniata</taxon>
        <taxon>Vertebrata</taxon>
        <taxon>Euteleostomi</taxon>
        <taxon>Actinopterygii</taxon>
        <taxon>Neopterygii</taxon>
        <taxon>Teleostei</taxon>
        <taxon>Anguilliformes</taxon>
        <taxon>Synaphobranchidae</taxon>
        <taxon>Synaphobranchus</taxon>
    </lineage>
</organism>
<dbReference type="GO" id="GO:0045121">
    <property type="term" value="C:membrane raft"/>
    <property type="evidence" value="ECO:0007669"/>
    <property type="project" value="TreeGrafter"/>
</dbReference>
<name>A0A9Q1J2J9_SYNKA</name>
<dbReference type="InterPro" id="IPR033549">
    <property type="entry name" value="NFAM1"/>
</dbReference>
<keyword evidence="4" id="KW-1185">Reference proteome</keyword>
<dbReference type="Proteomes" id="UP001152622">
    <property type="component" value="Chromosome 4"/>
</dbReference>
<dbReference type="PANTHER" id="PTHR35680">
    <property type="entry name" value="NFAT ACTIVATION MOLECULE 1"/>
    <property type="match status" value="1"/>
</dbReference>
<keyword evidence="2" id="KW-0812">Transmembrane</keyword>
<reference evidence="3" key="1">
    <citation type="journal article" date="2023" name="Science">
        <title>Genome structures resolve the early diversification of teleost fishes.</title>
        <authorList>
            <person name="Parey E."/>
            <person name="Louis A."/>
            <person name="Montfort J."/>
            <person name="Bouchez O."/>
            <person name="Roques C."/>
            <person name="Iampietro C."/>
            <person name="Lluch J."/>
            <person name="Castinel A."/>
            <person name="Donnadieu C."/>
            <person name="Desvignes T."/>
            <person name="Floi Bucao C."/>
            <person name="Jouanno E."/>
            <person name="Wen M."/>
            <person name="Mejri S."/>
            <person name="Dirks R."/>
            <person name="Jansen H."/>
            <person name="Henkel C."/>
            <person name="Chen W.J."/>
            <person name="Zahm M."/>
            <person name="Cabau C."/>
            <person name="Klopp C."/>
            <person name="Thompson A.W."/>
            <person name="Robinson-Rechavi M."/>
            <person name="Braasch I."/>
            <person name="Lecointre G."/>
            <person name="Bobe J."/>
            <person name="Postlethwait J.H."/>
            <person name="Berthelot C."/>
            <person name="Roest Crollius H."/>
            <person name="Guiguen Y."/>
        </authorList>
    </citation>
    <scope>NUCLEOTIDE SEQUENCE</scope>
    <source>
        <strain evidence="3">WJC10195</strain>
    </source>
</reference>
<proteinExistence type="predicted"/>
<keyword evidence="2" id="KW-0472">Membrane</keyword>
<evidence type="ECO:0000313" key="4">
    <source>
        <dbReference type="Proteomes" id="UP001152622"/>
    </source>
</evidence>
<dbReference type="OrthoDB" id="8830760at2759"/>
<dbReference type="GO" id="GO:0045577">
    <property type="term" value="P:regulation of B cell differentiation"/>
    <property type="evidence" value="ECO:0007669"/>
    <property type="project" value="InterPro"/>
</dbReference>
<dbReference type="GO" id="GO:0001819">
    <property type="term" value="P:positive regulation of cytokine production"/>
    <property type="evidence" value="ECO:0007669"/>
    <property type="project" value="InterPro"/>
</dbReference>
<sequence length="147" mass="16406">MEWLLAVVCGLMCSGFLIEEVGYREPQTEPDNAIVIPIAVLSVGLFLFSGIGSAILLKDYMKQHKVRDERKEEGEEEEEGMTEVGVEAATDSVYTALEHGTSSIYNVLDQSDDTDQKRVEQQATNETCVMQNPQTEDGVFESVYENF</sequence>
<gene>
    <name evidence="3" type="ORF">SKAU_G00121360</name>
</gene>
<evidence type="ECO:0000313" key="3">
    <source>
        <dbReference type="EMBL" id="KAJ8363305.1"/>
    </source>
</evidence>
<accession>A0A9Q1J2J9</accession>
<feature type="region of interest" description="Disordered" evidence="1">
    <location>
        <begin position="67"/>
        <end position="87"/>
    </location>
</feature>
<comment type="caution">
    <text evidence="3">The sequence shown here is derived from an EMBL/GenBank/DDBJ whole genome shotgun (WGS) entry which is preliminary data.</text>
</comment>
<dbReference type="GO" id="GO:0050853">
    <property type="term" value="P:B cell receptor signaling pathway"/>
    <property type="evidence" value="ECO:0007669"/>
    <property type="project" value="TreeGrafter"/>
</dbReference>
<dbReference type="EMBL" id="JAINUF010000004">
    <property type="protein sequence ID" value="KAJ8363305.1"/>
    <property type="molecule type" value="Genomic_DNA"/>
</dbReference>
<evidence type="ECO:0000256" key="1">
    <source>
        <dbReference type="SAM" id="MobiDB-lite"/>
    </source>
</evidence>
<dbReference type="AlphaFoldDB" id="A0A9Q1J2J9"/>
<dbReference type="GO" id="GO:0050861">
    <property type="term" value="P:positive regulation of B cell receptor signaling pathway"/>
    <property type="evidence" value="ECO:0007669"/>
    <property type="project" value="InterPro"/>
</dbReference>
<protein>
    <submittedName>
        <fullName evidence="3">Uncharacterized protein</fullName>
    </submittedName>
</protein>
<keyword evidence="2" id="KW-1133">Transmembrane helix</keyword>
<dbReference type="GO" id="GO:0004888">
    <property type="term" value="F:transmembrane signaling receptor activity"/>
    <property type="evidence" value="ECO:0007669"/>
    <property type="project" value="InterPro"/>
</dbReference>